<protein>
    <submittedName>
        <fullName evidence="2">Uncharacterized protein</fullName>
    </submittedName>
</protein>
<dbReference type="RefSeq" id="WP_076555317.1">
    <property type="nucleotide sequence ID" value="NZ_FTNU01000008.1"/>
</dbReference>
<keyword evidence="1" id="KW-1133">Transmembrane helix</keyword>
<evidence type="ECO:0000313" key="2">
    <source>
        <dbReference type="EMBL" id="SIR92857.1"/>
    </source>
</evidence>
<feature type="transmembrane region" description="Helical" evidence="1">
    <location>
        <begin position="6"/>
        <end position="24"/>
    </location>
</feature>
<sequence length="88" mass="10181">MITIYIIATLGLFICWIKNIPAIAKKPWLERLFLLVSTIVLSLCSASIVDFTNEFSDEVAFTYLGCYFVYLFFVSIIFYKMVGFLSRQ</sequence>
<accession>A0A1N7EXS7</accession>
<dbReference type="EMBL" id="FTNU01000008">
    <property type="protein sequence ID" value="SIR92857.1"/>
    <property type="molecule type" value="Genomic_DNA"/>
</dbReference>
<feature type="transmembrane region" description="Helical" evidence="1">
    <location>
        <begin position="31"/>
        <end position="49"/>
    </location>
</feature>
<dbReference type="Proteomes" id="UP000187495">
    <property type="component" value="Unassembled WGS sequence"/>
</dbReference>
<keyword evidence="3" id="KW-1185">Reference proteome</keyword>
<evidence type="ECO:0000256" key="1">
    <source>
        <dbReference type="SAM" id="Phobius"/>
    </source>
</evidence>
<feature type="transmembrane region" description="Helical" evidence="1">
    <location>
        <begin position="61"/>
        <end position="82"/>
    </location>
</feature>
<evidence type="ECO:0000313" key="3">
    <source>
        <dbReference type="Proteomes" id="UP000187495"/>
    </source>
</evidence>
<gene>
    <name evidence="2" type="ORF">SAMN02745664_10840</name>
</gene>
<keyword evidence="1" id="KW-0812">Transmembrane</keyword>
<keyword evidence="1" id="KW-0472">Membrane</keyword>
<dbReference type="AlphaFoldDB" id="A0A1N7EXS7"/>
<proteinExistence type="predicted"/>
<organism evidence="2 3">
    <name type="scientific">Moraxella cuniculi DSM 21768</name>
    <dbReference type="NCBI Taxonomy" id="1122245"/>
    <lineage>
        <taxon>Bacteria</taxon>
        <taxon>Pseudomonadati</taxon>
        <taxon>Pseudomonadota</taxon>
        <taxon>Gammaproteobacteria</taxon>
        <taxon>Moraxellales</taxon>
        <taxon>Moraxellaceae</taxon>
        <taxon>Moraxella</taxon>
    </lineage>
</organism>
<name>A0A1N7EXS7_9GAMM</name>
<reference evidence="3" key="1">
    <citation type="submission" date="2017-01" db="EMBL/GenBank/DDBJ databases">
        <authorList>
            <person name="Varghese N."/>
            <person name="Submissions S."/>
        </authorList>
    </citation>
    <scope>NUCLEOTIDE SEQUENCE [LARGE SCALE GENOMIC DNA]</scope>
    <source>
        <strain evidence="3">DSM 21768</strain>
    </source>
</reference>